<dbReference type="EnsemblPlants" id="EMT12335">
    <property type="protein sequence ID" value="EMT12335"/>
    <property type="gene ID" value="F775_42262"/>
</dbReference>
<dbReference type="AlphaFoldDB" id="M8BF52"/>
<protein>
    <recommendedName>
        <fullName evidence="1">KIB1-4 beta-propeller domain-containing protein</fullName>
    </recommendedName>
</protein>
<proteinExistence type="predicted"/>
<accession>M8BF52</accession>
<dbReference type="InterPro" id="IPR005174">
    <property type="entry name" value="KIB1-4_b-propeller"/>
</dbReference>
<evidence type="ECO:0000259" key="1">
    <source>
        <dbReference type="Pfam" id="PF03478"/>
    </source>
</evidence>
<dbReference type="Pfam" id="PF03478">
    <property type="entry name" value="Beta-prop_KIB1-4"/>
    <property type="match status" value="1"/>
</dbReference>
<organism evidence="2">
    <name type="scientific">Aegilops tauschii</name>
    <name type="common">Tausch's goatgrass</name>
    <name type="synonym">Aegilops squarrosa</name>
    <dbReference type="NCBI Taxonomy" id="37682"/>
    <lineage>
        <taxon>Eukaryota</taxon>
        <taxon>Viridiplantae</taxon>
        <taxon>Streptophyta</taxon>
        <taxon>Embryophyta</taxon>
        <taxon>Tracheophyta</taxon>
        <taxon>Spermatophyta</taxon>
        <taxon>Magnoliopsida</taxon>
        <taxon>Liliopsida</taxon>
        <taxon>Poales</taxon>
        <taxon>Poaceae</taxon>
        <taxon>BOP clade</taxon>
        <taxon>Pooideae</taxon>
        <taxon>Triticodae</taxon>
        <taxon>Triticeae</taxon>
        <taxon>Triticinae</taxon>
        <taxon>Aegilops</taxon>
    </lineage>
</organism>
<dbReference type="PANTHER" id="PTHR45560">
    <property type="entry name" value="OS04G0163150 PROTEIN-RELATED"/>
    <property type="match status" value="1"/>
</dbReference>
<reference evidence="2" key="1">
    <citation type="submission" date="2015-06" db="UniProtKB">
        <authorList>
            <consortium name="EnsemblPlants"/>
        </authorList>
    </citation>
    <scope>IDENTIFICATION</scope>
</reference>
<dbReference type="PANTHER" id="PTHR45560:SF3">
    <property type="entry name" value="DUF295 DOMAIN-CONTAINING PROTEIN"/>
    <property type="match status" value="1"/>
</dbReference>
<evidence type="ECO:0000313" key="2">
    <source>
        <dbReference type="EnsemblPlants" id="EMT12335"/>
    </source>
</evidence>
<sequence>MTLRADQMQLSLYGKVFSNSTDVAMLMMAGGGVWRLAPASVGAGTGRLRHTRNAVEDAVHHEGRFYSITYSGQVETWVERDADAPDVFLSVVIAPRLLLPADTDHQKYLVAAPGGPLMVVLKETTGRRMSPSFKVQVIDAGREGWKETDDIGDIALFIVLNGSLCMSTREHRG</sequence>
<name>M8BF52_AEGTA</name>
<feature type="domain" description="KIB1-4 beta-propeller" evidence="1">
    <location>
        <begin position="33"/>
        <end position="171"/>
    </location>
</feature>